<keyword evidence="3" id="KW-1185">Reference proteome</keyword>
<dbReference type="AlphaFoldDB" id="A0AAE3ZA95"/>
<evidence type="ECO:0000313" key="3">
    <source>
        <dbReference type="Proteomes" id="UP001180845"/>
    </source>
</evidence>
<name>A0AAE3ZA95_9ACTN</name>
<gene>
    <name evidence="2" type="ORF">JOF55_000381</name>
</gene>
<evidence type="ECO:0000256" key="1">
    <source>
        <dbReference type="SAM" id="Phobius"/>
    </source>
</evidence>
<accession>A0AAE3ZA95</accession>
<dbReference type="EMBL" id="JAVDXW010000001">
    <property type="protein sequence ID" value="MDR7300200.1"/>
    <property type="molecule type" value="Genomic_DNA"/>
</dbReference>
<keyword evidence="1" id="KW-1133">Transmembrane helix</keyword>
<feature type="transmembrane region" description="Helical" evidence="1">
    <location>
        <begin position="35"/>
        <end position="56"/>
    </location>
</feature>
<comment type="caution">
    <text evidence="2">The sequence shown here is derived from an EMBL/GenBank/DDBJ whole genome shotgun (WGS) entry which is preliminary data.</text>
</comment>
<keyword evidence="1" id="KW-0472">Membrane</keyword>
<dbReference type="Proteomes" id="UP001180845">
    <property type="component" value="Unassembled WGS sequence"/>
</dbReference>
<organism evidence="2 3">
    <name type="scientific">Haloactinomyces albus</name>
    <dbReference type="NCBI Taxonomy" id="1352928"/>
    <lineage>
        <taxon>Bacteria</taxon>
        <taxon>Bacillati</taxon>
        <taxon>Actinomycetota</taxon>
        <taxon>Actinomycetes</taxon>
        <taxon>Actinopolysporales</taxon>
        <taxon>Actinopolysporaceae</taxon>
        <taxon>Haloactinomyces</taxon>
    </lineage>
</organism>
<protein>
    <submittedName>
        <fullName evidence="2">Uncharacterized protein</fullName>
    </submittedName>
</protein>
<evidence type="ECO:0000313" key="2">
    <source>
        <dbReference type="EMBL" id="MDR7300200.1"/>
    </source>
</evidence>
<keyword evidence="1" id="KW-0812">Transmembrane</keyword>
<sequence>MNSHENPTLANRRHARRAALGAGIGALVTADNGGWGLVAGFLALACIGSLVSAFFVGDHTEDARHGSVREGSATRFRKVFA</sequence>
<dbReference type="RefSeq" id="WP_310268561.1">
    <property type="nucleotide sequence ID" value="NZ_JAVDXW010000001.1"/>
</dbReference>
<proteinExistence type="predicted"/>
<reference evidence="2" key="1">
    <citation type="submission" date="2023-07" db="EMBL/GenBank/DDBJ databases">
        <title>Sequencing the genomes of 1000 actinobacteria strains.</title>
        <authorList>
            <person name="Klenk H.-P."/>
        </authorList>
    </citation>
    <scope>NUCLEOTIDE SEQUENCE</scope>
    <source>
        <strain evidence="2">DSM 45977</strain>
    </source>
</reference>